<dbReference type="EMBL" id="CP036546">
    <property type="protein sequence ID" value="QCQ44316.1"/>
    <property type="molecule type" value="Genomic_DNA"/>
</dbReference>
<protein>
    <recommendedName>
        <fullName evidence="12">Lipoprotein</fullName>
    </recommendedName>
</protein>
<sequence length="184" mass="21873">MKTSLKLIPGAMLVLLFLITACNLYRRPIPDEMIGEHRIHRADGFMTQDYRLAINPVNDSVYDIKLWEKKSSSRKPEQIYYDGLRFHYRDTVHISTKRVTSGTETYRVNKRRVTRDKNPRTWYTIRLSSGGFVMSDSLIERQGVSDEQHRKWLYKQYGKLTFREGKIVFLNSRCPAFYLKKQER</sequence>
<evidence type="ECO:0000313" key="1">
    <source>
        <dbReference type="EMBL" id="KFX75832.1"/>
    </source>
</evidence>
<reference evidence="2" key="6">
    <citation type="submission" date="2022-12" db="EMBL/GenBank/DDBJ databases">
        <title>Development of a Multilocus Sequence Typing Scheme for Bacteroides fragilis Based on Whole Genome Sequencing Data and Clinical Application.</title>
        <authorList>
            <person name="Nielsen F.D."/>
            <person name="Justesen U.S."/>
        </authorList>
    </citation>
    <scope>NUCLEOTIDE SEQUENCE</scope>
    <source>
        <strain evidence="3">BF_AM_ODE_DK_2015_4</strain>
        <strain evidence="2">BF_BC_ODE_DK_2015_2</strain>
    </source>
</reference>
<evidence type="ECO:0000313" key="3">
    <source>
        <dbReference type="EMBL" id="MCZ2688793.1"/>
    </source>
</evidence>
<evidence type="ECO:0000313" key="6">
    <source>
        <dbReference type="EMBL" id="QKH85551.1"/>
    </source>
</evidence>
<dbReference type="EMBL" id="JMZZ02000042">
    <property type="protein sequence ID" value="KFX75832.1"/>
    <property type="molecule type" value="Genomic_DNA"/>
</dbReference>
<dbReference type="Proteomes" id="UP001079672">
    <property type="component" value="Unassembled WGS sequence"/>
</dbReference>
<accession>A0A081U3R2</accession>
<dbReference type="EMBL" id="JAPUAC010000001">
    <property type="protein sequence ID" value="MCZ2652846.1"/>
    <property type="molecule type" value="Genomic_DNA"/>
</dbReference>
<dbReference type="AlphaFoldDB" id="A0A081U3R2"/>
<evidence type="ECO:0000313" key="7">
    <source>
        <dbReference type="EMBL" id="RGY71859.1"/>
    </source>
</evidence>
<dbReference type="PROSITE" id="PS51257">
    <property type="entry name" value="PROKAR_LIPOPROTEIN"/>
    <property type="match status" value="1"/>
</dbReference>
<dbReference type="Proteomes" id="UP000501467">
    <property type="component" value="Chromosome"/>
</dbReference>
<dbReference type="EMBL" id="QSDG01000001">
    <property type="protein sequence ID" value="RGY71859.1"/>
    <property type="molecule type" value="Genomic_DNA"/>
</dbReference>
<evidence type="ECO:0000313" key="11">
    <source>
        <dbReference type="Proteomes" id="UP000501467"/>
    </source>
</evidence>
<gene>
    <name evidence="7" type="ORF">DXA27_01305</name>
    <name evidence="5" type="ORF">EC80_005350</name>
    <name evidence="1" type="ORF">EE52_0205495</name>
    <name evidence="6" type="ORF">FOC69_14695</name>
    <name evidence="4" type="ORF">IA74_004620</name>
    <name evidence="2" type="ORF">O1422_01540</name>
    <name evidence="3" type="ORF">O1433_14935</name>
</gene>
<evidence type="ECO:0000313" key="8">
    <source>
        <dbReference type="Proteomes" id="UP000028294"/>
    </source>
</evidence>
<dbReference type="GeneID" id="99669820"/>
<organism evidence="7 10">
    <name type="scientific">Bacteroides fragilis</name>
    <dbReference type="NCBI Taxonomy" id="817"/>
    <lineage>
        <taxon>Bacteria</taxon>
        <taxon>Pseudomonadati</taxon>
        <taxon>Bacteroidota</taxon>
        <taxon>Bacteroidia</taxon>
        <taxon>Bacteroidales</taxon>
        <taxon>Bacteroidaceae</taxon>
        <taxon>Bacteroides</taxon>
    </lineage>
</organism>
<evidence type="ECO:0008006" key="12">
    <source>
        <dbReference type="Google" id="ProtNLM"/>
    </source>
</evidence>
<dbReference type="Proteomes" id="UP000028294">
    <property type="component" value="Chromosome"/>
</dbReference>
<reference evidence="1" key="2">
    <citation type="submission" date="2014-07" db="EMBL/GenBank/DDBJ databases">
        <title>Genetics and epidemiology of antimicrobial resistance in B. fragilis group.</title>
        <authorList>
            <person name="Sydenham T.V."/>
            <person name="Hasman H."/>
            <person name="Kemp M."/>
            <person name="Justesen U.S."/>
        </authorList>
    </citation>
    <scope>NUCLEOTIDE SEQUENCE [LARGE SCALE GENOMIC DNA]</scope>
    <source>
        <strain evidence="1">DCMOUH0018B</strain>
    </source>
</reference>
<reference evidence="7 10" key="3">
    <citation type="submission" date="2018-08" db="EMBL/GenBank/DDBJ databases">
        <title>A genome reference for cultivated species of the human gut microbiota.</title>
        <authorList>
            <person name="Zou Y."/>
            <person name="Xue W."/>
            <person name="Luo G."/>
        </authorList>
    </citation>
    <scope>NUCLEOTIDE SEQUENCE [LARGE SCALE GENOMIC DNA]</scope>
    <source>
        <strain evidence="7 10">OF01-1</strain>
    </source>
</reference>
<dbReference type="EMBL" id="CP036553">
    <property type="protein sequence ID" value="QCQ35432.1"/>
    <property type="molecule type" value="Genomic_DNA"/>
</dbReference>
<reference evidence="8 9" key="4">
    <citation type="submission" date="2019-03" db="EMBL/GenBank/DDBJ databases">
        <title>Complete genome assembly of MDR B. fragilis.</title>
        <authorList>
            <person name="Sydenham T.V."/>
            <person name="Hasman H."/>
            <person name="Justesen U.S."/>
        </authorList>
    </citation>
    <scope>NUCLEOTIDE SEQUENCE [LARGE SCALE GENOMIC DNA]</scope>
    <source>
        <strain evidence="4 8">DCMOUH0067B</strain>
        <strain evidence="5 9">DCMSKEJBY0001B</strain>
    </source>
</reference>
<dbReference type="PATRIC" id="fig|817.51.peg.2862"/>
<dbReference type="Proteomes" id="UP000284614">
    <property type="component" value="Unassembled WGS sequence"/>
</dbReference>
<dbReference type="OrthoDB" id="9887320at2"/>
<evidence type="ECO:0000313" key="5">
    <source>
        <dbReference type="EMBL" id="QCQ44316.1"/>
    </source>
</evidence>
<dbReference type="Proteomes" id="UP000036847">
    <property type="component" value="Chromosome"/>
</dbReference>
<dbReference type="Proteomes" id="UP001075704">
    <property type="component" value="Unassembled WGS sequence"/>
</dbReference>
<reference evidence="1" key="1">
    <citation type="book" date="2014" name="THE 24TH EUROPEAN CONGRESS OF CLINICAL MICROBIOLOGY AND INFECTIOUS DISEASES" publisher="ECCMID 2014" city="Barcelona, Spain">
        <title>Identification of resistance genes in three multidrug-resistant Bacteroides fragilis isolates by whole genome sequencing.</title>
        <editorList>
            <person name="Unknown"/>
            <person name="A."/>
        </editorList>
        <authorList>
            <person name="Sydenham T.V."/>
            <person name="Hasman H."/>
            <person name="Wang M."/>
            <person name="Soki J."/>
            <person name="Nagy E."/>
            <person name="Justesen U.S."/>
        </authorList>
    </citation>
    <scope>NUCLEOTIDE SEQUENCE</scope>
    <source>
        <strain evidence="1">DCMOUH0018B</strain>
        <strain evidence="5">DCMSKEJBY0001B</strain>
    </source>
</reference>
<reference evidence="6 11" key="5">
    <citation type="submission" date="2020-05" db="EMBL/GenBank/DDBJ databases">
        <title>FDA dAtabase for Regulatory Grade micrObial Sequences (FDA-ARGOS): Supporting development and validation of Infectious Disease Dx tests.</title>
        <authorList>
            <person name="Bojja K."/>
            <person name="Kessler A."/>
            <person name="Tallon L."/>
            <person name="Sadzewicz L."/>
            <person name="Zhao X."/>
            <person name="Vavikolanu K."/>
            <person name="Mehta A."/>
            <person name="Aluvathingal J."/>
            <person name="Nadendla S."/>
            <person name="Myers T."/>
            <person name="Yan Y."/>
            <person name="Sichtig H."/>
        </authorList>
    </citation>
    <scope>NUCLEOTIDE SEQUENCE [LARGE SCALE GENOMIC DNA]</scope>
    <source>
        <strain evidence="6 11">FDAARGOS_763</strain>
    </source>
</reference>
<dbReference type="EMBL" id="CP054003">
    <property type="protein sequence ID" value="QKH85551.1"/>
    <property type="molecule type" value="Genomic_DNA"/>
</dbReference>
<evidence type="ECO:0000313" key="2">
    <source>
        <dbReference type="EMBL" id="MCZ2652846.1"/>
    </source>
</evidence>
<name>A0A081U3R2_BACFG</name>
<evidence type="ECO:0000313" key="4">
    <source>
        <dbReference type="EMBL" id="QCQ35432.1"/>
    </source>
</evidence>
<evidence type="ECO:0000313" key="10">
    <source>
        <dbReference type="Proteomes" id="UP000284614"/>
    </source>
</evidence>
<proteinExistence type="predicted"/>
<dbReference type="EMBL" id="JAPTZU010000009">
    <property type="protein sequence ID" value="MCZ2688793.1"/>
    <property type="molecule type" value="Genomic_DNA"/>
</dbReference>
<evidence type="ECO:0000313" key="9">
    <source>
        <dbReference type="Proteomes" id="UP000036847"/>
    </source>
</evidence>
<dbReference type="RefSeq" id="WP_005779307.1">
    <property type="nucleotide sequence ID" value="NZ_CABJEQ010000003.1"/>
</dbReference>